<accession>A0A418WP81</accession>
<evidence type="ECO:0000256" key="3">
    <source>
        <dbReference type="ARBA" id="ARBA00023136"/>
    </source>
</evidence>
<feature type="transmembrane region" description="Helical" evidence="4">
    <location>
        <begin position="248"/>
        <end position="266"/>
    </location>
</feature>
<comment type="caution">
    <text evidence="6">The sequence shown here is derived from an EMBL/GenBank/DDBJ whole genome shotgun (WGS) entry which is preliminary data.</text>
</comment>
<dbReference type="InterPro" id="IPR050327">
    <property type="entry name" value="Proton-linked_MCT"/>
</dbReference>
<evidence type="ECO:0000256" key="2">
    <source>
        <dbReference type="ARBA" id="ARBA00022989"/>
    </source>
</evidence>
<gene>
    <name evidence="6" type="ORF">D3876_01285</name>
</gene>
<feature type="transmembrane region" description="Helical" evidence="4">
    <location>
        <begin position="308"/>
        <end position="331"/>
    </location>
</feature>
<keyword evidence="7" id="KW-1185">Reference proteome</keyword>
<evidence type="ECO:0000313" key="7">
    <source>
        <dbReference type="Proteomes" id="UP000286100"/>
    </source>
</evidence>
<dbReference type="PANTHER" id="PTHR11360:SF284">
    <property type="entry name" value="EG:103B4.3 PROTEIN-RELATED"/>
    <property type="match status" value="1"/>
</dbReference>
<feature type="transmembrane region" description="Helical" evidence="4">
    <location>
        <begin position="217"/>
        <end position="236"/>
    </location>
</feature>
<evidence type="ECO:0000259" key="5">
    <source>
        <dbReference type="PROSITE" id="PS50850"/>
    </source>
</evidence>
<feature type="domain" description="Major facilitator superfamily (MFS) profile" evidence="5">
    <location>
        <begin position="12"/>
        <end position="396"/>
    </location>
</feature>
<dbReference type="RefSeq" id="WP_119759325.1">
    <property type="nucleotide sequence ID" value="NZ_QYUM01000002.1"/>
</dbReference>
<sequence length="408" mass="43143">MGYLQELRAQWRPLVAALIGLGCGFSMTNYVTSIMAPHFLREFGWSKSEFALIGSLGLVSVAFFPFVGRLTDMIGVRRTALIGVIVAPLAFLGLSQMTGDIRVYIALFLFQAVLCITTTTTVYSRTVVQYVTRARGLALAIVASGPAITGAVGGPILNNFVEAHGWRAGYLALVAFSAVAGTVALLMLPPERKDSGEVPPRAKTAKEDYATIFRMRAFWVLLGAMLLCNLPQVIALTQLNLVLLDNGVTAKGVSIMISTFATGVLVGRFASGLALDRFPAYLVAGIGMGFTAIGLFLLASRFDDPNVLMLSVLLIGLSFGAEGDVVGYLVVRNFGVSVFSSVMGMMTAAMAISASIGAALLSLTLKLTDSFEVFLLSSGTAVFLGSLLFLLLPRDPAPVTAAVAEARS</sequence>
<evidence type="ECO:0000256" key="1">
    <source>
        <dbReference type="ARBA" id="ARBA00022692"/>
    </source>
</evidence>
<feature type="transmembrane region" description="Helical" evidence="4">
    <location>
        <begin position="103"/>
        <end position="124"/>
    </location>
</feature>
<proteinExistence type="predicted"/>
<dbReference type="PROSITE" id="PS50850">
    <property type="entry name" value="MFS"/>
    <property type="match status" value="1"/>
</dbReference>
<dbReference type="Proteomes" id="UP000286100">
    <property type="component" value="Unassembled WGS sequence"/>
</dbReference>
<feature type="transmembrane region" description="Helical" evidence="4">
    <location>
        <begin position="373"/>
        <end position="392"/>
    </location>
</feature>
<protein>
    <submittedName>
        <fullName evidence="6">MFS transporter</fullName>
    </submittedName>
</protein>
<dbReference type="SUPFAM" id="SSF103473">
    <property type="entry name" value="MFS general substrate transporter"/>
    <property type="match status" value="1"/>
</dbReference>
<keyword evidence="1 4" id="KW-0812">Transmembrane</keyword>
<dbReference type="InterPro" id="IPR036259">
    <property type="entry name" value="MFS_trans_sf"/>
</dbReference>
<dbReference type="GO" id="GO:0022857">
    <property type="term" value="F:transmembrane transporter activity"/>
    <property type="evidence" value="ECO:0007669"/>
    <property type="project" value="InterPro"/>
</dbReference>
<feature type="transmembrane region" description="Helical" evidence="4">
    <location>
        <begin position="278"/>
        <end position="302"/>
    </location>
</feature>
<keyword evidence="2 4" id="KW-1133">Transmembrane helix</keyword>
<feature type="transmembrane region" description="Helical" evidence="4">
    <location>
        <begin position="338"/>
        <end position="361"/>
    </location>
</feature>
<dbReference type="InterPro" id="IPR020846">
    <property type="entry name" value="MFS_dom"/>
</dbReference>
<feature type="transmembrane region" description="Helical" evidence="4">
    <location>
        <begin position="136"/>
        <end position="157"/>
    </location>
</feature>
<name>A0A418WP81_9SPHN</name>
<keyword evidence="3 4" id="KW-0472">Membrane</keyword>
<dbReference type="EMBL" id="QYUM01000002">
    <property type="protein sequence ID" value="RJF93046.1"/>
    <property type="molecule type" value="Genomic_DNA"/>
</dbReference>
<feature type="transmembrane region" description="Helical" evidence="4">
    <location>
        <begin position="79"/>
        <end position="97"/>
    </location>
</feature>
<dbReference type="Gene3D" id="1.20.1250.20">
    <property type="entry name" value="MFS general substrate transporter like domains"/>
    <property type="match status" value="2"/>
</dbReference>
<dbReference type="InterPro" id="IPR011701">
    <property type="entry name" value="MFS"/>
</dbReference>
<organism evidence="6 7">
    <name type="scientific">Sphingomonas cavernae</name>
    <dbReference type="NCBI Taxonomy" id="2320861"/>
    <lineage>
        <taxon>Bacteria</taxon>
        <taxon>Pseudomonadati</taxon>
        <taxon>Pseudomonadota</taxon>
        <taxon>Alphaproteobacteria</taxon>
        <taxon>Sphingomonadales</taxon>
        <taxon>Sphingomonadaceae</taxon>
        <taxon>Sphingomonas</taxon>
    </lineage>
</organism>
<dbReference type="AlphaFoldDB" id="A0A418WP81"/>
<dbReference type="OrthoDB" id="9796632at2"/>
<dbReference type="PANTHER" id="PTHR11360">
    <property type="entry name" value="MONOCARBOXYLATE TRANSPORTER"/>
    <property type="match status" value="1"/>
</dbReference>
<feature type="transmembrane region" description="Helical" evidence="4">
    <location>
        <begin position="50"/>
        <end position="67"/>
    </location>
</feature>
<evidence type="ECO:0000313" key="6">
    <source>
        <dbReference type="EMBL" id="RJF93046.1"/>
    </source>
</evidence>
<dbReference type="Pfam" id="PF07690">
    <property type="entry name" value="MFS_1"/>
    <property type="match status" value="2"/>
</dbReference>
<evidence type="ECO:0000256" key="4">
    <source>
        <dbReference type="SAM" id="Phobius"/>
    </source>
</evidence>
<feature type="transmembrane region" description="Helical" evidence="4">
    <location>
        <begin position="169"/>
        <end position="188"/>
    </location>
</feature>
<reference evidence="6 7" key="1">
    <citation type="submission" date="2018-09" db="EMBL/GenBank/DDBJ databases">
        <authorList>
            <person name="Zhu H."/>
        </authorList>
    </citation>
    <scope>NUCLEOTIDE SEQUENCE [LARGE SCALE GENOMIC DNA]</scope>
    <source>
        <strain evidence="6 7">K2R01-6</strain>
    </source>
</reference>
<feature type="transmembrane region" description="Helical" evidence="4">
    <location>
        <begin position="12"/>
        <end position="30"/>
    </location>
</feature>